<keyword evidence="1" id="KW-1133">Transmembrane helix</keyword>
<reference evidence="2" key="1">
    <citation type="journal article" date="2014" name="Front. Microbiol.">
        <title>High frequency of phylogenetically diverse reductive dehalogenase-homologous genes in deep subseafloor sedimentary metagenomes.</title>
        <authorList>
            <person name="Kawai M."/>
            <person name="Futagami T."/>
            <person name="Toyoda A."/>
            <person name="Takaki Y."/>
            <person name="Nishi S."/>
            <person name="Hori S."/>
            <person name="Arai W."/>
            <person name="Tsubouchi T."/>
            <person name="Morono Y."/>
            <person name="Uchiyama I."/>
            <person name="Ito T."/>
            <person name="Fujiyama A."/>
            <person name="Inagaki F."/>
            <person name="Takami H."/>
        </authorList>
    </citation>
    <scope>NUCLEOTIDE SEQUENCE</scope>
    <source>
        <strain evidence="2">Expedition CK06-06</strain>
    </source>
</reference>
<feature type="transmembrane region" description="Helical" evidence="1">
    <location>
        <begin position="15"/>
        <end position="35"/>
    </location>
</feature>
<dbReference type="AlphaFoldDB" id="X0URJ4"/>
<keyword evidence="1" id="KW-0812">Transmembrane</keyword>
<dbReference type="EMBL" id="BARS01023162">
    <property type="protein sequence ID" value="GAG08335.1"/>
    <property type="molecule type" value="Genomic_DNA"/>
</dbReference>
<name>X0URJ4_9ZZZZ</name>
<sequence>MLEGLRKLVADNKEIGLTFILAALSFIILILPITLKRPLAKYTHIVTLAPFQNVSEDLKRLVNTAREFKDIDEQLTKLQYDFGLEALKQNARLRDSLGFRERTEYKLVPAELEAIDPKRRDNAIIVSIKNSHEVKEDMAVISLRGLV</sequence>
<comment type="caution">
    <text evidence="2">The sequence shown here is derived from an EMBL/GenBank/DDBJ whole genome shotgun (WGS) entry which is preliminary data.</text>
</comment>
<evidence type="ECO:0000313" key="2">
    <source>
        <dbReference type="EMBL" id="GAG08335.1"/>
    </source>
</evidence>
<evidence type="ECO:0000256" key="1">
    <source>
        <dbReference type="SAM" id="Phobius"/>
    </source>
</evidence>
<protein>
    <submittedName>
        <fullName evidence="2">Uncharacterized protein</fullName>
    </submittedName>
</protein>
<keyword evidence="1" id="KW-0472">Membrane</keyword>
<accession>X0URJ4</accession>
<proteinExistence type="predicted"/>
<organism evidence="2">
    <name type="scientific">marine sediment metagenome</name>
    <dbReference type="NCBI Taxonomy" id="412755"/>
    <lineage>
        <taxon>unclassified sequences</taxon>
        <taxon>metagenomes</taxon>
        <taxon>ecological metagenomes</taxon>
    </lineage>
</organism>
<feature type="non-terminal residue" evidence="2">
    <location>
        <position position="147"/>
    </location>
</feature>
<gene>
    <name evidence="2" type="ORF">S01H1_36911</name>
</gene>